<dbReference type="Proteomes" id="UP001150925">
    <property type="component" value="Unassembled WGS sequence"/>
</dbReference>
<accession>A0A9W8E3I7</accession>
<dbReference type="InterPro" id="IPR054076">
    <property type="entry name" value="ZUO1-like_ZHD"/>
</dbReference>
<dbReference type="GO" id="GO:0051083">
    <property type="term" value="P:'de novo' cotranslational protein folding"/>
    <property type="evidence" value="ECO:0007669"/>
    <property type="project" value="InterPro"/>
</dbReference>
<dbReference type="AlphaFoldDB" id="A0A9W8E3I7"/>
<keyword evidence="6" id="KW-0456">Lyase</keyword>
<dbReference type="InterPro" id="IPR042569">
    <property type="entry name" value="RAC_head_sf"/>
</dbReference>
<feature type="domain" description="J" evidence="5">
    <location>
        <begin position="108"/>
        <end position="178"/>
    </location>
</feature>
<dbReference type="Gene3D" id="1.10.287.110">
    <property type="entry name" value="DnaJ domain"/>
    <property type="match status" value="1"/>
</dbReference>
<dbReference type="GO" id="GO:0030544">
    <property type="term" value="F:Hsp70 protein binding"/>
    <property type="evidence" value="ECO:0007669"/>
    <property type="project" value="InterPro"/>
</dbReference>
<dbReference type="EMBL" id="JANBPY010000300">
    <property type="protein sequence ID" value="KAJ1967673.1"/>
    <property type="molecule type" value="Genomic_DNA"/>
</dbReference>
<protein>
    <submittedName>
        <fullName evidence="6">Zuotin</fullName>
        <ecNumber evidence="6">4.1.3.4</ecNumber>
    </submittedName>
</protein>
<keyword evidence="7" id="KW-1185">Reference proteome</keyword>
<dbReference type="OrthoDB" id="1690618at2759"/>
<dbReference type="GO" id="GO:0004419">
    <property type="term" value="F:hydroxymethylglutaryl-CoA lyase activity"/>
    <property type="evidence" value="ECO:0007669"/>
    <property type="project" value="UniProtKB-EC"/>
</dbReference>
<dbReference type="InterPro" id="IPR032003">
    <property type="entry name" value="RAC_head"/>
</dbReference>
<comment type="caution">
    <text evidence="6">The sequence shown here is derived from an EMBL/GenBank/DDBJ whole genome shotgun (WGS) entry which is preliminary data.</text>
</comment>
<dbReference type="Pfam" id="PF16717">
    <property type="entry name" value="RAC_head"/>
    <property type="match status" value="1"/>
</dbReference>
<sequence>MTTSQLMLPALPKSWNAGETSRVHAKLSEFADQTIAQVGQRVQAFLQFQHSDPQTLDCQDHLTLAEQQDKIGVAAGGSTVVHGSEYDDDEDEDEELLDMDPKDWKDQDHYAVLGLSKLRYRATAEDIKLQFHRKVLRHHPDKKAAGGNIHDDRFFKCIQKAHEILTDPVKRMQFDSVDPELDDSLPPAKLKGDFFDVYGKVFEREARFSKEQPVPVLGDLDAPRAQVEAFYEFWYGINSWRTFEYLDKEDAEGADNRDNKRWMDKKNRAERARRKNEDNARLRQLVDQAIKADPRMIKFRQEDREARLARKNKGKGKNTKAAAPSKEAQEAKKKAEEESKKLAQQKEVEAKAARQQEKKAKEEMRRAIRTHKNTIKELSSSNNYFVDPATRVSATLMETQLNKLDKLFSKHKTPEAMAELADKLNAAAKEGQLPQVFDTLTADC</sequence>
<dbReference type="GO" id="GO:0006450">
    <property type="term" value="P:regulation of translational fidelity"/>
    <property type="evidence" value="ECO:0007669"/>
    <property type="project" value="InterPro"/>
</dbReference>
<evidence type="ECO:0000259" key="5">
    <source>
        <dbReference type="PROSITE" id="PS50076"/>
    </source>
</evidence>
<comment type="subcellular location">
    <subcellularLocation>
        <location evidence="1">Cytoplasm</location>
    </subcellularLocation>
</comment>
<dbReference type="CDD" id="cd06257">
    <property type="entry name" value="DnaJ"/>
    <property type="match status" value="1"/>
</dbReference>
<gene>
    <name evidence="6" type="primary">zuo1</name>
    <name evidence="6" type="ORF">IWQ62_001708</name>
</gene>
<evidence type="ECO:0000313" key="6">
    <source>
        <dbReference type="EMBL" id="KAJ1967673.1"/>
    </source>
</evidence>
<dbReference type="GO" id="GO:0043022">
    <property type="term" value="F:ribosome binding"/>
    <property type="evidence" value="ECO:0007669"/>
    <property type="project" value="InterPro"/>
</dbReference>
<name>A0A9W8E3I7_9FUNG</name>
<evidence type="ECO:0000256" key="2">
    <source>
        <dbReference type="ARBA" id="ARBA00022490"/>
    </source>
</evidence>
<dbReference type="EC" id="4.1.3.4" evidence="6"/>
<dbReference type="InterPro" id="IPR001623">
    <property type="entry name" value="DnaJ_domain"/>
</dbReference>
<dbReference type="PANTHER" id="PTHR43999:SF1">
    <property type="entry name" value="DNAJ HOMOLOG SUBFAMILY C MEMBER 2"/>
    <property type="match status" value="1"/>
</dbReference>
<dbReference type="PROSITE" id="PS50076">
    <property type="entry name" value="DNAJ_2"/>
    <property type="match status" value="1"/>
</dbReference>
<feature type="compositionally biased region" description="Basic and acidic residues" evidence="4">
    <location>
        <begin position="327"/>
        <end position="363"/>
    </location>
</feature>
<evidence type="ECO:0000256" key="4">
    <source>
        <dbReference type="SAM" id="MobiDB-lite"/>
    </source>
</evidence>
<proteinExistence type="predicted"/>
<reference evidence="6" key="1">
    <citation type="submission" date="2022-07" db="EMBL/GenBank/DDBJ databases">
        <title>Phylogenomic reconstructions and comparative analyses of Kickxellomycotina fungi.</title>
        <authorList>
            <person name="Reynolds N.K."/>
            <person name="Stajich J.E."/>
            <person name="Barry K."/>
            <person name="Grigoriev I.V."/>
            <person name="Crous P."/>
            <person name="Smith M.E."/>
        </authorList>
    </citation>
    <scope>NUCLEOTIDE SEQUENCE</scope>
    <source>
        <strain evidence="6">RSA 1196</strain>
    </source>
</reference>
<organism evidence="6 7">
    <name type="scientific">Dispira parvispora</name>
    <dbReference type="NCBI Taxonomy" id="1520584"/>
    <lineage>
        <taxon>Eukaryota</taxon>
        <taxon>Fungi</taxon>
        <taxon>Fungi incertae sedis</taxon>
        <taxon>Zoopagomycota</taxon>
        <taxon>Kickxellomycotina</taxon>
        <taxon>Dimargaritomycetes</taxon>
        <taxon>Dimargaritales</taxon>
        <taxon>Dimargaritaceae</taxon>
        <taxon>Dispira</taxon>
    </lineage>
</organism>
<dbReference type="PANTHER" id="PTHR43999">
    <property type="entry name" value="DNAJ HOMOLOG SUBFAMILY C MEMBER 2"/>
    <property type="match status" value="1"/>
</dbReference>
<dbReference type="GO" id="GO:0005829">
    <property type="term" value="C:cytosol"/>
    <property type="evidence" value="ECO:0007669"/>
    <property type="project" value="TreeGrafter"/>
</dbReference>
<dbReference type="SUPFAM" id="SSF46565">
    <property type="entry name" value="Chaperone J-domain"/>
    <property type="match status" value="1"/>
</dbReference>
<dbReference type="Gene3D" id="1.10.8.840">
    <property type="entry name" value="Ribosome-associated complex head domain"/>
    <property type="match status" value="1"/>
</dbReference>
<feature type="region of interest" description="Disordered" evidence="4">
    <location>
        <begin position="308"/>
        <end position="363"/>
    </location>
</feature>
<dbReference type="InterPro" id="IPR044634">
    <property type="entry name" value="Zuotin/DnaJC2"/>
</dbReference>
<feature type="region of interest" description="Disordered" evidence="4">
    <location>
        <begin position="254"/>
        <end position="280"/>
    </location>
</feature>
<keyword evidence="3" id="KW-0143">Chaperone</keyword>
<dbReference type="InterPro" id="IPR018253">
    <property type="entry name" value="DnaJ_domain_CS"/>
</dbReference>
<dbReference type="PROSITE" id="PS00636">
    <property type="entry name" value="DNAJ_1"/>
    <property type="match status" value="1"/>
</dbReference>
<feature type="compositionally biased region" description="Basic residues" evidence="4">
    <location>
        <begin position="309"/>
        <end position="318"/>
    </location>
</feature>
<dbReference type="Pfam" id="PF00226">
    <property type="entry name" value="DnaJ"/>
    <property type="match status" value="1"/>
</dbReference>
<keyword evidence="2" id="KW-0963">Cytoplasm</keyword>
<evidence type="ECO:0000256" key="1">
    <source>
        <dbReference type="ARBA" id="ARBA00004496"/>
    </source>
</evidence>
<evidence type="ECO:0000256" key="3">
    <source>
        <dbReference type="ARBA" id="ARBA00023186"/>
    </source>
</evidence>
<dbReference type="InterPro" id="IPR036869">
    <property type="entry name" value="J_dom_sf"/>
</dbReference>
<evidence type="ECO:0000313" key="7">
    <source>
        <dbReference type="Proteomes" id="UP001150925"/>
    </source>
</evidence>
<dbReference type="SMART" id="SM00271">
    <property type="entry name" value="DnaJ"/>
    <property type="match status" value="1"/>
</dbReference>
<dbReference type="Pfam" id="PF21884">
    <property type="entry name" value="ZUO1-like_ZHD"/>
    <property type="match status" value="1"/>
</dbReference>